<organism evidence="1 2">
    <name type="scientific">Maribacter orientalis</name>
    <dbReference type="NCBI Taxonomy" id="228957"/>
    <lineage>
        <taxon>Bacteria</taxon>
        <taxon>Pseudomonadati</taxon>
        <taxon>Bacteroidota</taxon>
        <taxon>Flavobacteriia</taxon>
        <taxon>Flavobacteriales</taxon>
        <taxon>Flavobacteriaceae</taxon>
        <taxon>Maribacter</taxon>
    </lineage>
</organism>
<dbReference type="Proteomes" id="UP000198990">
    <property type="component" value="Unassembled WGS sequence"/>
</dbReference>
<evidence type="ECO:0000313" key="2">
    <source>
        <dbReference type="Proteomes" id="UP000198990"/>
    </source>
</evidence>
<dbReference type="PROSITE" id="PS51257">
    <property type="entry name" value="PROKAR_LIPOPROTEIN"/>
    <property type="match status" value="1"/>
</dbReference>
<gene>
    <name evidence="1" type="ORF">SAMN04488008_104407</name>
</gene>
<keyword evidence="2" id="KW-1185">Reference proteome</keyword>
<evidence type="ECO:0008006" key="3">
    <source>
        <dbReference type="Google" id="ProtNLM"/>
    </source>
</evidence>
<proteinExistence type="predicted"/>
<name>A0A1H7RVU7_9FLAO</name>
<dbReference type="STRING" id="228957.SAMN04488008_104407"/>
<dbReference type="OrthoDB" id="1436951at2"/>
<sequence length="199" mass="22853">MKNQFYVLSLLLLIISCNENPKETKRGSISSATENVEEEVLTNSYQDSKSQKADYKTLKKLTPLSSKELLPFLPERLNKLANFSMYAYPGNQQMATGSYGSLDNAYNFSIEDGAGSKAIVRNFFDSLKFKNQGPPETEYVYKDRDGYKTIAFLQPKIKRNQISFIYNNRFKISLLGPDNADILWSYIDFENLKKLDQFN</sequence>
<dbReference type="AlphaFoldDB" id="A0A1H7RVU7"/>
<accession>A0A1H7RVU7</accession>
<evidence type="ECO:0000313" key="1">
    <source>
        <dbReference type="EMBL" id="SEL64188.1"/>
    </source>
</evidence>
<dbReference type="RefSeq" id="WP_091624284.1">
    <property type="nucleotide sequence ID" value="NZ_FNZN01000004.1"/>
</dbReference>
<protein>
    <recommendedName>
        <fullName evidence="3">Lipoprotein</fullName>
    </recommendedName>
</protein>
<reference evidence="2" key="1">
    <citation type="submission" date="2016-10" db="EMBL/GenBank/DDBJ databases">
        <authorList>
            <person name="Varghese N."/>
            <person name="Submissions S."/>
        </authorList>
    </citation>
    <scope>NUCLEOTIDE SEQUENCE [LARGE SCALE GENOMIC DNA]</scope>
    <source>
        <strain evidence="2">DSM 16471</strain>
    </source>
</reference>
<dbReference type="EMBL" id="FNZN01000004">
    <property type="protein sequence ID" value="SEL64188.1"/>
    <property type="molecule type" value="Genomic_DNA"/>
</dbReference>